<dbReference type="GO" id="GO:0005576">
    <property type="term" value="C:extracellular region"/>
    <property type="evidence" value="ECO:0007669"/>
    <property type="project" value="UniProtKB-SubCell"/>
</dbReference>
<keyword evidence="12" id="KW-1185">Reference proteome</keyword>
<dbReference type="EMBL" id="CARXXK010000001">
    <property type="protein sequence ID" value="CAI6346485.1"/>
    <property type="molecule type" value="Genomic_DNA"/>
</dbReference>
<keyword evidence="5" id="KW-0399">Innate immunity</keyword>
<organism evidence="11 12">
    <name type="scientific">Macrosiphum euphorbiae</name>
    <name type="common">potato aphid</name>
    <dbReference type="NCBI Taxonomy" id="13131"/>
    <lineage>
        <taxon>Eukaryota</taxon>
        <taxon>Metazoa</taxon>
        <taxon>Ecdysozoa</taxon>
        <taxon>Arthropoda</taxon>
        <taxon>Hexapoda</taxon>
        <taxon>Insecta</taxon>
        <taxon>Pterygota</taxon>
        <taxon>Neoptera</taxon>
        <taxon>Paraneoptera</taxon>
        <taxon>Hemiptera</taxon>
        <taxon>Sternorrhyncha</taxon>
        <taxon>Aphidomorpha</taxon>
        <taxon>Aphidoidea</taxon>
        <taxon>Aphididae</taxon>
        <taxon>Macrosiphini</taxon>
        <taxon>Macrosiphum</taxon>
    </lineage>
</organism>
<evidence type="ECO:0000256" key="6">
    <source>
        <dbReference type="ARBA" id="ARBA00022729"/>
    </source>
</evidence>
<dbReference type="Proteomes" id="UP001160148">
    <property type="component" value="Unassembled WGS sequence"/>
</dbReference>
<dbReference type="Gene3D" id="2.60.40.4060">
    <property type="entry name" value="Reeler domain"/>
    <property type="match status" value="1"/>
</dbReference>
<sequence>MAVKTLRAGAKTTSGAIVAAIARAMMTMLLLLLVQAPGSRAVTDAMLKIACSDMTPRHPGYRPENTQGAPCPYRLTVDPSTPVVPGNLVNLTLTSVGVTTPFKGFMVQARDDDGRVVGTFLPECRNVTQHHMISCSNGDEPYNSVVQSNNKYKIKDTFTWIAPLSLKGSIRFKFTVVLNFQHFWTNEETDDIPVAKLSPEEFNIKNSINHEYYIYKLYTKNCFS</sequence>
<comment type="similarity">
    <text evidence="2">Belongs to the insect defense protein family.</text>
</comment>
<evidence type="ECO:0000256" key="4">
    <source>
        <dbReference type="ARBA" id="ARBA00022529"/>
    </source>
</evidence>
<dbReference type="GO" id="GO:0045087">
    <property type="term" value="P:innate immune response"/>
    <property type="evidence" value="ECO:0007669"/>
    <property type="project" value="UniProtKB-KW"/>
</dbReference>
<dbReference type="PROSITE" id="PS51019">
    <property type="entry name" value="REELIN"/>
    <property type="match status" value="1"/>
</dbReference>
<keyword evidence="4" id="KW-0929">Antimicrobial</keyword>
<dbReference type="GO" id="GO:0016020">
    <property type="term" value="C:membrane"/>
    <property type="evidence" value="ECO:0007669"/>
    <property type="project" value="TreeGrafter"/>
</dbReference>
<evidence type="ECO:0000256" key="1">
    <source>
        <dbReference type="ARBA" id="ARBA00004613"/>
    </source>
</evidence>
<comment type="subcellular location">
    <subcellularLocation>
        <location evidence="1">Secreted</location>
    </subcellularLocation>
</comment>
<evidence type="ECO:0000256" key="3">
    <source>
        <dbReference type="ARBA" id="ARBA00022525"/>
    </source>
</evidence>
<feature type="domain" description="Reelin" evidence="10">
    <location>
        <begin position="36"/>
        <end position="211"/>
    </location>
</feature>
<evidence type="ECO:0000313" key="11">
    <source>
        <dbReference type="EMBL" id="CAI6346485.1"/>
    </source>
</evidence>
<evidence type="ECO:0000256" key="5">
    <source>
        <dbReference type="ARBA" id="ARBA00022588"/>
    </source>
</evidence>
<dbReference type="InterPro" id="IPR051237">
    <property type="entry name" value="Ferric-chelate_Red/DefProt"/>
</dbReference>
<name>A0AAV0VSA8_9HEMI</name>
<dbReference type="Pfam" id="PF02014">
    <property type="entry name" value="Reeler"/>
    <property type="match status" value="1"/>
</dbReference>
<evidence type="ECO:0000313" key="12">
    <source>
        <dbReference type="Proteomes" id="UP001160148"/>
    </source>
</evidence>
<evidence type="ECO:0000256" key="2">
    <source>
        <dbReference type="ARBA" id="ARBA00008501"/>
    </source>
</evidence>
<dbReference type="InterPro" id="IPR042307">
    <property type="entry name" value="Reeler_sf"/>
</dbReference>
<evidence type="ECO:0000259" key="10">
    <source>
        <dbReference type="PROSITE" id="PS51019"/>
    </source>
</evidence>
<dbReference type="GO" id="GO:0042742">
    <property type="term" value="P:defense response to bacterium"/>
    <property type="evidence" value="ECO:0007669"/>
    <property type="project" value="UniProtKB-KW"/>
</dbReference>
<keyword evidence="8" id="KW-0044">Antibiotic</keyword>
<comment type="caution">
    <text evidence="11">The sequence shown here is derived from an EMBL/GenBank/DDBJ whole genome shotgun (WGS) entry which is preliminary data.</text>
</comment>
<feature type="signal peptide" evidence="9">
    <location>
        <begin position="1"/>
        <end position="41"/>
    </location>
</feature>
<evidence type="ECO:0000256" key="7">
    <source>
        <dbReference type="ARBA" id="ARBA00022859"/>
    </source>
</evidence>
<gene>
    <name evidence="11" type="ORF">MEUPH1_LOCUS3393</name>
</gene>
<reference evidence="11 12" key="1">
    <citation type="submission" date="2023-01" db="EMBL/GenBank/DDBJ databases">
        <authorList>
            <person name="Whitehead M."/>
        </authorList>
    </citation>
    <scope>NUCLEOTIDE SEQUENCE [LARGE SCALE GENOMIC DNA]</scope>
</reference>
<dbReference type="PANTHER" id="PTHR45828">
    <property type="entry name" value="CYTOCHROME B561/FERRIC REDUCTASE TRANSMEMBRANE"/>
    <property type="match status" value="1"/>
</dbReference>
<evidence type="ECO:0000256" key="8">
    <source>
        <dbReference type="ARBA" id="ARBA00023022"/>
    </source>
</evidence>
<dbReference type="AlphaFoldDB" id="A0AAV0VSA8"/>
<keyword evidence="3" id="KW-0964">Secreted</keyword>
<feature type="chain" id="PRO_5043516399" description="Reelin domain-containing protein" evidence="9">
    <location>
        <begin position="42"/>
        <end position="224"/>
    </location>
</feature>
<keyword evidence="6 9" id="KW-0732">Signal</keyword>
<accession>A0AAV0VSA8</accession>
<protein>
    <recommendedName>
        <fullName evidence="10">Reelin domain-containing protein</fullName>
    </recommendedName>
</protein>
<dbReference type="CDD" id="cd08544">
    <property type="entry name" value="Reeler"/>
    <property type="match status" value="1"/>
</dbReference>
<proteinExistence type="inferred from homology"/>
<keyword evidence="7" id="KW-0391">Immunity</keyword>
<evidence type="ECO:0000256" key="9">
    <source>
        <dbReference type="SAM" id="SignalP"/>
    </source>
</evidence>
<dbReference type="PANTHER" id="PTHR45828:SF9">
    <property type="entry name" value="CELL WALL INTEGRITY AND STRESS RESPONSE COMPONENT 4-LIKE-RELATED"/>
    <property type="match status" value="1"/>
</dbReference>
<dbReference type="InterPro" id="IPR002861">
    <property type="entry name" value="Reeler_dom"/>
</dbReference>